<keyword evidence="11" id="KW-0520">NAD</keyword>
<evidence type="ECO:0000256" key="3">
    <source>
        <dbReference type="ARBA" id="ARBA00012944"/>
    </source>
</evidence>
<evidence type="ECO:0000256" key="8">
    <source>
        <dbReference type="ARBA" id="ARBA00022967"/>
    </source>
</evidence>
<dbReference type="EC" id="7.1.1.2" evidence="3"/>
<evidence type="ECO:0000256" key="10">
    <source>
        <dbReference type="ARBA" id="ARBA00022989"/>
    </source>
</evidence>
<evidence type="ECO:0000256" key="6">
    <source>
        <dbReference type="ARBA" id="ARBA00022660"/>
    </source>
</evidence>
<proteinExistence type="inferred from homology"/>
<evidence type="ECO:0000256" key="1">
    <source>
        <dbReference type="ARBA" id="ARBA00004225"/>
    </source>
</evidence>
<evidence type="ECO:0000256" key="12">
    <source>
        <dbReference type="ARBA" id="ARBA00023128"/>
    </source>
</evidence>
<evidence type="ECO:0000256" key="13">
    <source>
        <dbReference type="ARBA" id="ARBA00023136"/>
    </source>
</evidence>
<dbReference type="EMBL" id="MG193390">
    <property type="protein sequence ID" value="AXS65357.1"/>
    <property type="molecule type" value="Genomic_DNA"/>
</dbReference>
<keyword evidence="10 16" id="KW-1133">Transmembrane helix</keyword>
<comment type="similarity">
    <text evidence="2">Belongs to the complex I subunit 6 family.</text>
</comment>
<dbReference type="PANTHER" id="PTHR11435">
    <property type="entry name" value="NADH UBIQUINONE OXIDOREDUCTASE SUBUNIT ND6"/>
    <property type="match status" value="1"/>
</dbReference>
<keyword evidence="6" id="KW-0679">Respiratory chain</keyword>
<dbReference type="PANTHER" id="PTHR11435:SF1">
    <property type="entry name" value="NADH-UBIQUINONE OXIDOREDUCTASE CHAIN 6"/>
    <property type="match status" value="1"/>
</dbReference>
<keyword evidence="7 16" id="KW-0812">Transmembrane</keyword>
<feature type="transmembrane region" description="Helical" evidence="16">
    <location>
        <begin position="45"/>
        <end position="64"/>
    </location>
</feature>
<keyword evidence="13 16" id="KW-0472">Membrane</keyword>
<sequence>MFIMINLILSTFIIFLKHPISLGLLILTQTISTCSLMGFLSLNFWFSYILILIMIGGLLILFIYMTSIASNEKFNFNLIILSFMTFSVFLLYYFFKFLNLEHFNMNIMNLNFNEKKNLYFSMSKFYNFPFMNMLIITIIYLLISMIAVIKISSNKNNSLRQM</sequence>
<organism evidence="17">
    <name type="scientific">Cucujoidea sp. 7 KM-2017</name>
    <dbReference type="NCBI Taxonomy" id="2219388"/>
    <lineage>
        <taxon>Eukaryota</taxon>
        <taxon>Metazoa</taxon>
        <taxon>Ecdysozoa</taxon>
        <taxon>Arthropoda</taxon>
        <taxon>Hexapoda</taxon>
        <taxon>Insecta</taxon>
        <taxon>Pterygota</taxon>
        <taxon>Neoptera</taxon>
        <taxon>Endopterygota</taxon>
        <taxon>Coleoptera</taxon>
        <taxon>Polyphaga</taxon>
        <taxon>Cucujiformia</taxon>
    </lineage>
</organism>
<keyword evidence="12 17" id="KW-0496">Mitochondrion</keyword>
<feature type="transmembrane region" description="Helical" evidence="16">
    <location>
        <begin position="76"/>
        <end position="95"/>
    </location>
</feature>
<protein>
    <recommendedName>
        <fullName evidence="4">NADH-ubiquinone oxidoreductase chain 6</fullName>
        <ecNumber evidence="3">7.1.1.2</ecNumber>
    </recommendedName>
    <alternativeName>
        <fullName evidence="14">NADH dehydrogenase subunit 6</fullName>
    </alternativeName>
</protein>
<evidence type="ECO:0000256" key="2">
    <source>
        <dbReference type="ARBA" id="ARBA00005698"/>
    </source>
</evidence>
<comment type="subcellular location">
    <subcellularLocation>
        <location evidence="1">Mitochondrion membrane</location>
        <topology evidence="1">Multi-pass membrane protein</topology>
    </subcellularLocation>
</comment>
<evidence type="ECO:0000256" key="9">
    <source>
        <dbReference type="ARBA" id="ARBA00022982"/>
    </source>
</evidence>
<dbReference type="InterPro" id="IPR050269">
    <property type="entry name" value="ComplexI_Subunit6"/>
</dbReference>
<evidence type="ECO:0000313" key="17">
    <source>
        <dbReference type="EMBL" id="AXS65357.1"/>
    </source>
</evidence>
<evidence type="ECO:0000256" key="7">
    <source>
        <dbReference type="ARBA" id="ARBA00022692"/>
    </source>
</evidence>
<accession>A0A346RH10</accession>
<keyword evidence="8" id="KW-1278">Translocase</keyword>
<evidence type="ECO:0000256" key="16">
    <source>
        <dbReference type="SAM" id="Phobius"/>
    </source>
</evidence>
<evidence type="ECO:0000256" key="4">
    <source>
        <dbReference type="ARBA" id="ARBA00021095"/>
    </source>
</evidence>
<evidence type="ECO:0000256" key="14">
    <source>
        <dbReference type="ARBA" id="ARBA00031019"/>
    </source>
</evidence>
<dbReference type="GO" id="GO:0031966">
    <property type="term" value="C:mitochondrial membrane"/>
    <property type="evidence" value="ECO:0007669"/>
    <property type="project" value="UniProtKB-SubCell"/>
</dbReference>
<evidence type="ECO:0000256" key="15">
    <source>
        <dbReference type="ARBA" id="ARBA00049551"/>
    </source>
</evidence>
<reference evidence="17" key="1">
    <citation type="journal article" date="2018" name="J. ISSAAS">
        <title>The contribution of mitochondrial metagenomics to large-scale data mining and phylogenetic analysis of Coleoptera.</title>
        <authorList>
            <person name="Miller K."/>
            <person name="Linard B."/>
            <person name="Motyka M."/>
            <person name="Bocek M."/>
            <person name="Vogler A.P."/>
        </authorList>
    </citation>
    <scope>NUCLEOTIDE SEQUENCE</scope>
</reference>
<dbReference type="GO" id="GO:0008137">
    <property type="term" value="F:NADH dehydrogenase (ubiquinone) activity"/>
    <property type="evidence" value="ECO:0007669"/>
    <property type="project" value="UniProtKB-EC"/>
</dbReference>
<keyword evidence="5" id="KW-0813">Transport</keyword>
<evidence type="ECO:0000256" key="5">
    <source>
        <dbReference type="ARBA" id="ARBA00022448"/>
    </source>
</evidence>
<keyword evidence="9" id="KW-0249">Electron transport</keyword>
<comment type="catalytic activity">
    <reaction evidence="15">
        <text>a ubiquinone + NADH + 5 H(+)(in) = a ubiquinol + NAD(+) + 4 H(+)(out)</text>
        <dbReference type="Rhea" id="RHEA:29091"/>
        <dbReference type="Rhea" id="RHEA-COMP:9565"/>
        <dbReference type="Rhea" id="RHEA-COMP:9566"/>
        <dbReference type="ChEBI" id="CHEBI:15378"/>
        <dbReference type="ChEBI" id="CHEBI:16389"/>
        <dbReference type="ChEBI" id="CHEBI:17976"/>
        <dbReference type="ChEBI" id="CHEBI:57540"/>
        <dbReference type="ChEBI" id="CHEBI:57945"/>
        <dbReference type="EC" id="7.1.1.2"/>
    </reaction>
</comment>
<name>A0A346RH10_9CUCU</name>
<geneLocation type="mitochondrion" evidence="17"/>
<evidence type="ECO:0000256" key="11">
    <source>
        <dbReference type="ARBA" id="ARBA00023027"/>
    </source>
</evidence>
<gene>
    <name evidence="17" type="primary">nad6</name>
</gene>
<feature type="transmembrane region" description="Helical" evidence="16">
    <location>
        <begin position="130"/>
        <end position="152"/>
    </location>
</feature>
<dbReference type="AlphaFoldDB" id="A0A346RH10"/>